<evidence type="ECO:0000313" key="4">
    <source>
        <dbReference type="EMBL" id="CAF2066610.1"/>
    </source>
</evidence>
<evidence type="ECO:0000256" key="1">
    <source>
        <dbReference type="SAM" id="MobiDB-lite"/>
    </source>
</evidence>
<gene>
    <name evidence="4" type="ORF">WKI299_LOCUS13290</name>
</gene>
<dbReference type="PANTHER" id="PTHR46169:SF29">
    <property type="entry name" value="DNA REPLICATION-RELATED ELEMENT FACTOR, ISOFORM A"/>
    <property type="match status" value="1"/>
</dbReference>
<dbReference type="AlphaFoldDB" id="A0A816QUW8"/>
<dbReference type="InterPro" id="IPR018473">
    <property type="entry name" value="Hermes_transposase_DNA-db"/>
</dbReference>
<dbReference type="EMBL" id="CAJNRF010005015">
    <property type="protein sequence ID" value="CAF2066610.1"/>
    <property type="molecule type" value="Genomic_DNA"/>
</dbReference>
<reference evidence="4" key="1">
    <citation type="submission" date="2021-02" db="EMBL/GenBank/DDBJ databases">
        <authorList>
            <person name="Nowell W R."/>
        </authorList>
    </citation>
    <scope>NUCLEOTIDE SEQUENCE</scope>
</reference>
<dbReference type="PROSITE" id="PS51450">
    <property type="entry name" value="LRR"/>
    <property type="match status" value="1"/>
</dbReference>
<dbReference type="GO" id="GO:0006357">
    <property type="term" value="P:regulation of transcription by RNA polymerase II"/>
    <property type="evidence" value="ECO:0007669"/>
    <property type="project" value="TreeGrafter"/>
</dbReference>
<dbReference type="GO" id="GO:0046983">
    <property type="term" value="F:protein dimerization activity"/>
    <property type="evidence" value="ECO:0007669"/>
    <property type="project" value="InterPro"/>
</dbReference>
<dbReference type="SUPFAM" id="SSF140996">
    <property type="entry name" value="Hermes dimerisation domain"/>
    <property type="match status" value="1"/>
</dbReference>
<dbReference type="Pfam" id="PF05699">
    <property type="entry name" value="Dimer_Tnp_hAT"/>
    <property type="match status" value="1"/>
</dbReference>
<protein>
    <recommendedName>
        <fullName evidence="6">BED-type domain-containing protein</fullName>
    </recommendedName>
</protein>
<sequence>MDYNQSDQHTCEPSSSISSSSTFTSSTSSLVTSTSSSSTGSGISSSTVSSNENDTREKIQHHLKYNKTEYIILDNPNSNNKKSSVCWRSFGFPAKRDINGVPQKIKNFVSCKNCFTTYSYASNSTTFLNKHNCLSSDRKPNSTLSSSYNTSSSQTLITTYGQPKTVRLPDSHSKDMKDLLVRWICKDMRPFATVDDDGFRKIAQRCVSIGAQYGNIDINQILRSSSTISSHIHELADTERARLKNLLSLATKNGSLCLCPDLWTDSNRQCSYLGITASFVDDEYHLHNIDLCCHPFPNVRKTAENIIIELEKALSRFEIFDLHGITFVSDRGANFLKALKRFQAYSCAAHRLNNIVKRCFFVNEKSKKQDDLEENVFTNDDELEEDIEALIDVTALSDIPRKALHVLQNIIECKKLVKYVKKSGINPEIKEYGGVSLKQSINVRWLSFINLLESIDRSFFSIRKVLANKKKTFAIEREVVQGLIRLLLPFKELLTKLQTSKTPSIHLVLIGIGSLRTTLSSFDMLLEYEKKNKIYFQEENLDSLDINSSNSIQEDEGLRFFRLRLSHLMEEMFSFEPIHYASNMLHPKYRHLKKTSSHDKNNCKYFIRQMMKLVIDQEKSSSTFSLHSSTNHDGESCPKKRKYFGEEYETGNVSDEYDMDDDELERYLCKRLDLTNLSDNPLDFWKNNKIEFPVLAKVACQIFSVPATSACSPLDCSIYNSNKEIIQSLPFRVDINPRVNSPGSSYARVDYGGRVTDFTLTIVNTIPTSIFCLDSLKSLTIEYGTSLTIPPEIARLRSYLTSLCLIEISSSLTLPSELFNLTNVVSLSIIFCGLETLPGAISQLSALSELDLTGNRLTSIPVTLAQIFLLRTLVLNANPGLLSLDNLQGTQFC</sequence>
<dbReference type="Pfam" id="PF10683">
    <property type="entry name" value="DBD_Tnp_Hermes"/>
    <property type="match status" value="1"/>
</dbReference>
<evidence type="ECO:0000259" key="3">
    <source>
        <dbReference type="Pfam" id="PF10683"/>
    </source>
</evidence>
<proteinExistence type="predicted"/>
<dbReference type="SUPFAM" id="SSF53098">
    <property type="entry name" value="Ribonuclease H-like"/>
    <property type="match status" value="1"/>
</dbReference>
<feature type="compositionally biased region" description="Low complexity" evidence="1">
    <location>
        <begin position="14"/>
        <end position="50"/>
    </location>
</feature>
<comment type="caution">
    <text evidence="4">The sequence shown here is derived from an EMBL/GenBank/DDBJ whole genome shotgun (WGS) entry which is preliminary data.</text>
</comment>
<dbReference type="InterPro" id="IPR008906">
    <property type="entry name" value="HATC_C_dom"/>
</dbReference>
<feature type="region of interest" description="Disordered" evidence="1">
    <location>
        <begin position="1"/>
        <end position="56"/>
    </location>
</feature>
<dbReference type="InterPro" id="IPR032675">
    <property type="entry name" value="LRR_dom_sf"/>
</dbReference>
<dbReference type="InterPro" id="IPR012337">
    <property type="entry name" value="RNaseH-like_sf"/>
</dbReference>
<dbReference type="PANTHER" id="PTHR46169">
    <property type="entry name" value="DNA REPLICATION-RELATED ELEMENT FACTOR, ISOFORM A"/>
    <property type="match status" value="1"/>
</dbReference>
<evidence type="ECO:0000313" key="5">
    <source>
        <dbReference type="Proteomes" id="UP000663856"/>
    </source>
</evidence>
<dbReference type="SUPFAM" id="SSF52058">
    <property type="entry name" value="L domain-like"/>
    <property type="match status" value="1"/>
</dbReference>
<feature type="compositionally biased region" description="Polar residues" evidence="1">
    <location>
        <begin position="1"/>
        <end position="13"/>
    </location>
</feature>
<dbReference type="InterPro" id="IPR052717">
    <property type="entry name" value="Vacuolar_transposase_reg"/>
</dbReference>
<accession>A0A816QUW8</accession>
<name>A0A816QUW8_9BILA</name>
<dbReference type="Proteomes" id="UP000663856">
    <property type="component" value="Unassembled WGS sequence"/>
</dbReference>
<feature type="domain" description="Hermes trasposase DNA-binding" evidence="3">
    <location>
        <begin position="181"/>
        <end position="227"/>
    </location>
</feature>
<evidence type="ECO:0000259" key="2">
    <source>
        <dbReference type="Pfam" id="PF05699"/>
    </source>
</evidence>
<feature type="domain" description="HAT C-terminal dimerisation" evidence="2">
    <location>
        <begin position="664"/>
        <end position="710"/>
    </location>
</feature>
<evidence type="ECO:0008006" key="6">
    <source>
        <dbReference type="Google" id="ProtNLM"/>
    </source>
</evidence>
<dbReference type="GO" id="GO:0005634">
    <property type="term" value="C:nucleus"/>
    <property type="evidence" value="ECO:0007669"/>
    <property type="project" value="TreeGrafter"/>
</dbReference>
<dbReference type="Gene3D" id="3.80.10.10">
    <property type="entry name" value="Ribonuclease Inhibitor"/>
    <property type="match status" value="1"/>
</dbReference>
<dbReference type="InterPro" id="IPR001611">
    <property type="entry name" value="Leu-rich_rpt"/>
</dbReference>
<dbReference type="Gene3D" id="1.10.10.1070">
    <property type="entry name" value="Zinc finger, BED domain-containing"/>
    <property type="match status" value="1"/>
</dbReference>
<organism evidence="4 5">
    <name type="scientific">Rotaria magnacalcarata</name>
    <dbReference type="NCBI Taxonomy" id="392030"/>
    <lineage>
        <taxon>Eukaryota</taxon>
        <taxon>Metazoa</taxon>
        <taxon>Spiralia</taxon>
        <taxon>Gnathifera</taxon>
        <taxon>Rotifera</taxon>
        <taxon>Eurotatoria</taxon>
        <taxon>Bdelloidea</taxon>
        <taxon>Philodinida</taxon>
        <taxon>Philodinidae</taxon>
        <taxon>Rotaria</taxon>
    </lineage>
</organism>